<feature type="compositionally biased region" description="Basic and acidic residues" evidence="1">
    <location>
        <begin position="60"/>
        <end position="77"/>
    </location>
</feature>
<accession>A0ABR1TFT2</accession>
<reference evidence="2 3" key="1">
    <citation type="submission" date="2023-01" db="EMBL/GenBank/DDBJ databases">
        <title>Analysis of 21 Apiospora genomes using comparative genomics revels a genus with tremendous synthesis potential of carbohydrate active enzymes and secondary metabolites.</title>
        <authorList>
            <person name="Sorensen T."/>
        </authorList>
    </citation>
    <scope>NUCLEOTIDE SEQUENCE [LARGE SCALE GENOMIC DNA]</scope>
    <source>
        <strain evidence="2 3">CBS 33761</strain>
    </source>
</reference>
<dbReference type="EMBL" id="JAQQWK010000003">
    <property type="protein sequence ID" value="KAK8045489.1"/>
    <property type="molecule type" value="Genomic_DNA"/>
</dbReference>
<organism evidence="2 3">
    <name type="scientific">Apiospora rasikravindrae</name>
    <dbReference type="NCBI Taxonomy" id="990691"/>
    <lineage>
        <taxon>Eukaryota</taxon>
        <taxon>Fungi</taxon>
        <taxon>Dikarya</taxon>
        <taxon>Ascomycota</taxon>
        <taxon>Pezizomycotina</taxon>
        <taxon>Sordariomycetes</taxon>
        <taxon>Xylariomycetidae</taxon>
        <taxon>Amphisphaeriales</taxon>
        <taxon>Apiosporaceae</taxon>
        <taxon>Apiospora</taxon>
    </lineage>
</organism>
<feature type="compositionally biased region" description="Basic residues" evidence="1">
    <location>
        <begin position="85"/>
        <end position="100"/>
    </location>
</feature>
<comment type="caution">
    <text evidence="2">The sequence shown here is derived from an EMBL/GenBank/DDBJ whole genome shotgun (WGS) entry which is preliminary data.</text>
</comment>
<keyword evidence="3" id="KW-1185">Reference proteome</keyword>
<evidence type="ECO:0000313" key="3">
    <source>
        <dbReference type="Proteomes" id="UP001444661"/>
    </source>
</evidence>
<feature type="compositionally biased region" description="Basic residues" evidence="1">
    <location>
        <begin position="46"/>
        <end position="59"/>
    </location>
</feature>
<evidence type="ECO:0000256" key="1">
    <source>
        <dbReference type="SAM" id="MobiDB-lite"/>
    </source>
</evidence>
<name>A0ABR1TFT2_9PEZI</name>
<evidence type="ECO:0000313" key="2">
    <source>
        <dbReference type="EMBL" id="KAK8045489.1"/>
    </source>
</evidence>
<proteinExistence type="predicted"/>
<feature type="region of interest" description="Disordered" evidence="1">
    <location>
        <begin position="1"/>
        <end position="105"/>
    </location>
</feature>
<gene>
    <name evidence="2" type="ORF">PG993_005513</name>
</gene>
<dbReference type="Proteomes" id="UP001444661">
    <property type="component" value="Unassembled WGS sequence"/>
</dbReference>
<protein>
    <submittedName>
        <fullName evidence="2">Uncharacterized protein</fullName>
    </submittedName>
</protein>
<sequence length="304" mass="33977">MAIPDTDPAIFSNANGSDDEDAAPKNGTEQDDEPGAPGKEPPTTAAKRKKLPTLSKKRKLVEVDHDDRSRKITDTPPDRGGFQNPHKRSKNTRSRRRWAKRKEDKRCAAFQLTKQDGSATRTWTGEEELAQLYSRLEAARTETEALVSRFRETVSTWGRFVKRMQVIDASQEHGGSGSGPQYQSESIGDVAGGIIAPLKEFLRSWVAHGRELETFQVRVKEAICDRAFERRLEVPHELQRRTAEISRTREALDVLESLFGTLVCTLNSLTLSTLDGEDESRNDGGVGETEFALKQIKLTIEDLA</sequence>